<dbReference type="Gene3D" id="3.30.2310.20">
    <property type="entry name" value="RelE-like"/>
    <property type="match status" value="1"/>
</dbReference>
<sequence length="91" mass="10683">MLTLHVASRFIRSYKKMPLRIKEDFGEKIERFKTHPFDSTLGTHKLHGNLADYFAFCLRDGYRVLFDFEGDNNVLLVNIGSHNDYSKWSRG</sequence>
<comment type="caution">
    <text evidence="1">The sequence shown here is derived from an EMBL/GenBank/DDBJ whole genome shotgun (WGS) entry which is preliminary data.</text>
</comment>
<gene>
    <name evidence="1" type="ORF">UU49_C0015G0014</name>
</gene>
<dbReference type="SUPFAM" id="SSF143011">
    <property type="entry name" value="RelE-like"/>
    <property type="match status" value="1"/>
</dbReference>
<accession>A0A0G0VD66</accession>
<dbReference type="EMBL" id="LCAV01000015">
    <property type="protein sequence ID" value="KKR98829.1"/>
    <property type="molecule type" value="Genomic_DNA"/>
</dbReference>
<organism evidence="1 2">
    <name type="scientific">Candidatus Magasanikbacteria bacterium GW2011_GWC2_41_17</name>
    <dbReference type="NCBI Taxonomy" id="1619048"/>
    <lineage>
        <taxon>Bacteria</taxon>
        <taxon>Candidatus Magasanikiibacteriota</taxon>
    </lineage>
</organism>
<dbReference type="InterPro" id="IPR035093">
    <property type="entry name" value="RelE/ParE_toxin_dom_sf"/>
</dbReference>
<evidence type="ECO:0000313" key="2">
    <source>
        <dbReference type="Proteomes" id="UP000034108"/>
    </source>
</evidence>
<proteinExistence type="predicted"/>
<reference evidence="1 2" key="1">
    <citation type="journal article" date="2015" name="Nature">
        <title>rRNA introns, odd ribosomes, and small enigmatic genomes across a large radiation of phyla.</title>
        <authorList>
            <person name="Brown C.T."/>
            <person name="Hug L.A."/>
            <person name="Thomas B.C."/>
            <person name="Sharon I."/>
            <person name="Castelle C.J."/>
            <person name="Singh A."/>
            <person name="Wilkins M.J."/>
            <person name="Williams K.H."/>
            <person name="Banfield J.F."/>
        </authorList>
    </citation>
    <scope>NUCLEOTIDE SEQUENCE [LARGE SCALE GENOMIC DNA]</scope>
</reference>
<dbReference type="STRING" id="1619048.UU49_C0015G0014"/>
<name>A0A0G0VD66_9BACT</name>
<protein>
    <submittedName>
        <fullName evidence="1">Plasmid stabilization system</fullName>
    </submittedName>
</protein>
<evidence type="ECO:0000313" key="1">
    <source>
        <dbReference type="EMBL" id="KKR98829.1"/>
    </source>
</evidence>
<dbReference type="Proteomes" id="UP000034108">
    <property type="component" value="Unassembled WGS sequence"/>
</dbReference>
<dbReference type="AlphaFoldDB" id="A0A0G0VD66"/>